<evidence type="ECO:0000313" key="1">
    <source>
        <dbReference type="EMBL" id="OGE98712.1"/>
    </source>
</evidence>
<dbReference type="Gene3D" id="3.40.50.1440">
    <property type="entry name" value="Tubulin/FtsZ, GTPase domain"/>
    <property type="match status" value="1"/>
</dbReference>
<sequence>MEERLRIKVFGSGNVGVQIAAIAARILERRFKKWAASDPSRIDALKETIQFVAGNTEHATLEREKSTARLLQIIRYGDGRMNGAGSAEEGRDSFLTKSVQNEFQKLVLALTQIIVVIVALGGNTGRGTLIEILKLILAQTDDKNRKKIIPFALTIRPSVEDGSSWQRVEEADVVFEQMRKLGIPYLEMCTDAADTSGQEINYDEFDRQIEDLLDTLITIFSSDSFGKKIDGRRLAELYQECGPITMTRIELPIADLANAEAMKAHYEESWKNRLFTEQQRPLKGAIRVIRTPRNVGAVNAMFARKDEERQSALENRIKIHQMNSEALSDDKVVVVSLRFHEAFIAASQKHKFALFEHGAIAPVEPIDNVARFKRMRDFPALPDWIEAMKLENAHARVAELPEEIMTYDEIMKNLPGLAEIGNFGKGLPEAIHHRMKAIIKKNFKLTKCVIRSQEGPVHLSHDLTFHQLTKITGFRELTLTEEALKEIEIRSNLCRALGEEFLQTLDFQEDPKFAVAAATGTDGKNTSTQQGVGSSIKKFLGRMFEETKSDFDRLNLR</sequence>
<comment type="caution">
    <text evidence="1">The sequence shown here is derived from an EMBL/GenBank/DDBJ whole genome shotgun (WGS) entry which is preliminary data.</text>
</comment>
<dbReference type="EMBL" id="MFFF01000027">
    <property type="protein sequence ID" value="OGE98712.1"/>
    <property type="molecule type" value="Genomic_DNA"/>
</dbReference>
<evidence type="ECO:0008006" key="3">
    <source>
        <dbReference type="Google" id="ProtNLM"/>
    </source>
</evidence>
<dbReference type="InterPro" id="IPR036525">
    <property type="entry name" value="Tubulin/FtsZ_GTPase_sf"/>
</dbReference>
<reference evidence="1 2" key="1">
    <citation type="journal article" date="2016" name="Nat. Commun.">
        <title>Thousands of microbial genomes shed light on interconnected biogeochemical processes in an aquifer system.</title>
        <authorList>
            <person name="Anantharaman K."/>
            <person name="Brown C.T."/>
            <person name="Hug L.A."/>
            <person name="Sharon I."/>
            <person name="Castelle C.J."/>
            <person name="Probst A.J."/>
            <person name="Thomas B.C."/>
            <person name="Singh A."/>
            <person name="Wilkins M.J."/>
            <person name="Karaoz U."/>
            <person name="Brodie E.L."/>
            <person name="Williams K.H."/>
            <person name="Hubbard S.S."/>
            <person name="Banfield J.F."/>
        </authorList>
    </citation>
    <scope>NUCLEOTIDE SEQUENCE [LARGE SCALE GENOMIC DNA]</scope>
</reference>
<dbReference type="AlphaFoldDB" id="A0A1F5Q9X7"/>
<accession>A0A1F5Q9X7</accession>
<proteinExistence type="predicted"/>
<organism evidence="1 2">
    <name type="scientific">Candidatus Doudnabacteria bacterium RIFCSPLOWO2_02_FULL_48_13</name>
    <dbReference type="NCBI Taxonomy" id="1817845"/>
    <lineage>
        <taxon>Bacteria</taxon>
        <taxon>Candidatus Doudnaibacteriota</taxon>
    </lineage>
</organism>
<evidence type="ECO:0000313" key="2">
    <source>
        <dbReference type="Proteomes" id="UP000177235"/>
    </source>
</evidence>
<dbReference type="SUPFAM" id="SSF52490">
    <property type="entry name" value="Tubulin nucleotide-binding domain-like"/>
    <property type="match status" value="1"/>
</dbReference>
<dbReference type="Proteomes" id="UP000177235">
    <property type="component" value="Unassembled WGS sequence"/>
</dbReference>
<gene>
    <name evidence="1" type="ORF">A3J05_04605</name>
</gene>
<name>A0A1F5Q9X7_9BACT</name>
<protein>
    <recommendedName>
        <fullName evidence="3">Tubulin/FtsZ GTPase domain-containing protein</fullName>
    </recommendedName>
</protein>